<sequence length="155" mass="17332">MAAAKGKRVYLIWTDDMDDALLAVLVKHHNNGDHAQNGWKPHVYTAAIRNIRAKTGSEISQESHLQTDGESPDMPQKRHRTGDAILCMLGDMKSLFHNALKSTEPLSLPHVTPPFEILAALQVIPDLARCDLLQSYGKLSLMNAYSKHLWNSPWP</sequence>
<reference evidence="2 3" key="1">
    <citation type="submission" date="2016-09" db="EMBL/GenBank/DDBJ databases">
        <title>The draft genome of Dichanthelium oligosanthes: A C3 panicoid grass species.</title>
        <authorList>
            <person name="Studer A.J."/>
            <person name="Schnable J.C."/>
            <person name="Brutnell T.P."/>
        </authorList>
    </citation>
    <scope>NUCLEOTIDE SEQUENCE [LARGE SCALE GENOMIC DNA]</scope>
    <source>
        <strain evidence="3">cv. Kellogg 1175</strain>
        <tissue evidence="2">Leaf</tissue>
    </source>
</reference>
<feature type="region of interest" description="Disordered" evidence="1">
    <location>
        <begin position="56"/>
        <end position="77"/>
    </location>
</feature>
<dbReference type="Proteomes" id="UP000095767">
    <property type="component" value="Unassembled WGS sequence"/>
</dbReference>
<name>A0A1E5UN62_9POAL</name>
<proteinExistence type="predicted"/>
<feature type="compositionally biased region" description="Polar residues" evidence="1">
    <location>
        <begin position="57"/>
        <end position="69"/>
    </location>
</feature>
<accession>A0A1E5UN62</accession>
<evidence type="ECO:0000313" key="3">
    <source>
        <dbReference type="Proteomes" id="UP000095767"/>
    </source>
</evidence>
<dbReference type="AlphaFoldDB" id="A0A1E5UN62"/>
<comment type="caution">
    <text evidence="2">The sequence shown here is derived from an EMBL/GenBank/DDBJ whole genome shotgun (WGS) entry which is preliminary data.</text>
</comment>
<keyword evidence="3" id="KW-1185">Reference proteome</keyword>
<evidence type="ECO:0000313" key="2">
    <source>
        <dbReference type="EMBL" id="OEL14225.1"/>
    </source>
</evidence>
<gene>
    <name evidence="2" type="ORF">BAE44_0024756</name>
</gene>
<protein>
    <submittedName>
        <fullName evidence="2">Uncharacterized protein</fullName>
    </submittedName>
</protein>
<organism evidence="2 3">
    <name type="scientific">Dichanthelium oligosanthes</name>
    <dbReference type="NCBI Taxonomy" id="888268"/>
    <lineage>
        <taxon>Eukaryota</taxon>
        <taxon>Viridiplantae</taxon>
        <taxon>Streptophyta</taxon>
        <taxon>Embryophyta</taxon>
        <taxon>Tracheophyta</taxon>
        <taxon>Spermatophyta</taxon>
        <taxon>Magnoliopsida</taxon>
        <taxon>Liliopsida</taxon>
        <taxon>Poales</taxon>
        <taxon>Poaceae</taxon>
        <taxon>PACMAD clade</taxon>
        <taxon>Panicoideae</taxon>
        <taxon>Panicodae</taxon>
        <taxon>Paniceae</taxon>
        <taxon>Dichantheliinae</taxon>
        <taxon>Dichanthelium</taxon>
    </lineage>
</organism>
<evidence type="ECO:0000256" key="1">
    <source>
        <dbReference type="SAM" id="MobiDB-lite"/>
    </source>
</evidence>
<dbReference type="EMBL" id="LWDX02070772">
    <property type="protein sequence ID" value="OEL14225.1"/>
    <property type="molecule type" value="Genomic_DNA"/>
</dbReference>